<dbReference type="PANTHER" id="PTHR21146:SF0">
    <property type="entry name" value="BLOC-1-RELATED COMPLEX SUBUNIT 8"/>
    <property type="match status" value="1"/>
</dbReference>
<keyword evidence="5" id="KW-0812">Transmembrane</keyword>
<evidence type="ECO:0000313" key="6">
    <source>
        <dbReference type="EMBL" id="KAK8947989.1"/>
    </source>
</evidence>
<comment type="similarity">
    <text evidence="2">Belongs to the BORCS8 family.</text>
</comment>
<comment type="subcellular location">
    <subcellularLocation>
        <location evidence="1">Lysosome membrane</location>
    </subcellularLocation>
</comment>
<dbReference type="EMBL" id="JBBWWR010000016">
    <property type="protein sequence ID" value="KAK8947989.1"/>
    <property type="molecule type" value="Genomic_DNA"/>
</dbReference>
<evidence type="ECO:0000256" key="2">
    <source>
        <dbReference type="ARBA" id="ARBA00010463"/>
    </source>
</evidence>
<keyword evidence="7" id="KW-1185">Reference proteome</keyword>
<protein>
    <submittedName>
        <fullName evidence="6">Uncharacterized protein</fullName>
    </submittedName>
</protein>
<comment type="caution">
    <text evidence="6">The sequence shown here is derived from an EMBL/GenBank/DDBJ whole genome shotgun (WGS) entry which is preliminary data.</text>
</comment>
<evidence type="ECO:0000313" key="7">
    <source>
        <dbReference type="Proteomes" id="UP001412067"/>
    </source>
</evidence>
<keyword evidence="3 5" id="KW-0472">Membrane</keyword>
<evidence type="ECO:0000256" key="3">
    <source>
        <dbReference type="ARBA" id="ARBA00023136"/>
    </source>
</evidence>
<sequence length="228" mass="25512">MTVEFFSKLTGAKTPRQIEPKTSVILLIYCMVIVFTVLYWLYDFCKEKVVEKIHDVSLHIEDIEDSIDVVRSMTEFGYPLAEEMIKDINTSLLIESHCSGSNAAAIAFRSNLRNDGSGGYFSAVLNSAKQKAAGFRLPPINYPSKDDQLVLFPLRSPASDASAPHDAEAEELPVSGSFEIGETPTEPLVGRISNPLREYGEFNNDREANFEAWLQESEQQYKFLKSGD</sequence>
<keyword evidence="5" id="KW-1133">Transmembrane helix</keyword>
<evidence type="ECO:0000256" key="1">
    <source>
        <dbReference type="ARBA" id="ARBA00004656"/>
    </source>
</evidence>
<accession>A0ABR2LS60</accession>
<dbReference type="InterPro" id="IPR019320">
    <property type="entry name" value="BORCS8"/>
</dbReference>
<dbReference type="PANTHER" id="PTHR21146">
    <property type="entry name" value="MEF2B PROTEIN"/>
    <property type="match status" value="1"/>
</dbReference>
<keyword evidence="4" id="KW-0458">Lysosome</keyword>
<evidence type="ECO:0000256" key="4">
    <source>
        <dbReference type="ARBA" id="ARBA00023228"/>
    </source>
</evidence>
<proteinExistence type="inferred from homology"/>
<organism evidence="6 7">
    <name type="scientific">Platanthera guangdongensis</name>
    <dbReference type="NCBI Taxonomy" id="2320717"/>
    <lineage>
        <taxon>Eukaryota</taxon>
        <taxon>Viridiplantae</taxon>
        <taxon>Streptophyta</taxon>
        <taxon>Embryophyta</taxon>
        <taxon>Tracheophyta</taxon>
        <taxon>Spermatophyta</taxon>
        <taxon>Magnoliopsida</taxon>
        <taxon>Liliopsida</taxon>
        <taxon>Asparagales</taxon>
        <taxon>Orchidaceae</taxon>
        <taxon>Orchidoideae</taxon>
        <taxon>Orchideae</taxon>
        <taxon>Orchidinae</taxon>
        <taxon>Platanthera</taxon>
    </lineage>
</organism>
<gene>
    <name evidence="6" type="ORF">KSP40_PGU021324</name>
</gene>
<reference evidence="6 7" key="1">
    <citation type="journal article" date="2022" name="Nat. Plants">
        <title>Genomes of leafy and leafless Platanthera orchids illuminate the evolution of mycoheterotrophy.</title>
        <authorList>
            <person name="Li M.H."/>
            <person name="Liu K.W."/>
            <person name="Li Z."/>
            <person name="Lu H.C."/>
            <person name="Ye Q.L."/>
            <person name="Zhang D."/>
            <person name="Wang J.Y."/>
            <person name="Li Y.F."/>
            <person name="Zhong Z.M."/>
            <person name="Liu X."/>
            <person name="Yu X."/>
            <person name="Liu D.K."/>
            <person name="Tu X.D."/>
            <person name="Liu B."/>
            <person name="Hao Y."/>
            <person name="Liao X.Y."/>
            <person name="Jiang Y.T."/>
            <person name="Sun W.H."/>
            <person name="Chen J."/>
            <person name="Chen Y.Q."/>
            <person name="Ai Y."/>
            <person name="Zhai J.W."/>
            <person name="Wu S.S."/>
            <person name="Zhou Z."/>
            <person name="Hsiao Y.Y."/>
            <person name="Wu W.L."/>
            <person name="Chen Y.Y."/>
            <person name="Lin Y.F."/>
            <person name="Hsu J.L."/>
            <person name="Li C.Y."/>
            <person name="Wang Z.W."/>
            <person name="Zhao X."/>
            <person name="Zhong W.Y."/>
            <person name="Ma X.K."/>
            <person name="Ma L."/>
            <person name="Huang J."/>
            <person name="Chen G.Z."/>
            <person name="Huang M.Z."/>
            <person name="Huang L."/>
            <person name="Peng D.H."/>
            <person name="Luo Y.B."/>
            <person name="Zou S.Q."/>
            <person name="Chen S.P."/>
            <person name="Lan S."/>
            <person name="Tsai W.C."/>
            <person name="Van de Peer Y."/>
            <person name="Liu Z.J."/>
        </authorList>
    </citation>
    <scope>NUCLEOTIDE SEQUENCE [LARGE SCALE GENOMIC DNA]</scope>
    <source>
        <strain evidence="6">Lor288</strain>
    </source>
</reference>
<name>A0ABR2LS60_9ASPA</name>
<evidence type="ECO:0000256" key="5">
    <source>
        <dbReference type="SAM" id="Phobius"/>
    </source>
</evidence>
<dbReference type="Proteomes" id="UP001412067">
    <property type="component" value="Unassembled WGS sequence"/>
</dbReference>
<feature type="transmembrane region" description="Helical" evidence="5">
    <location>
        <begin position="23"/>
        <end position="42"/>
    </location>
</feature>